<dbReference type="EMBL" id="QWIQ01001241">
    <property type="protein sequence ID" value="RMY67929.1"/>
    <property type="molecule type" value="Genomic_DNA"/>
</dbReference>
<comment type="similarity">
    <text evidence="2">Belongs to the glycosyl hydrolase 17 family.</text>
</comment>
<comment type="caution">
    <text evidence="13">The sequence shown here is derived from an EMBL/GenBank/DDBJ whole genome shotgun (WGS) entry which is preliminary data.</text>
</comment>
<dbReference type="PANTHER" id="PTHR16631:SF14">
    <property type="entry name" value="FAMILY 17 GLUCOSIDASE SCW10-RELATED"/>
    <property type="match status" value="1"/>
</dbReference>
<evidence type="ECO:0000256" key="2">
    <source>
        <dbReference type="ARBA" id="ARBA00008773"/>
    </source>
</evidence>
<evidence type="ECO:0000256" key="5">
    <source>
        <dbReference type="ARBA" id="ARBA00022729"/>
    </source>
</evidence>
<dbReference type="VEuPathDB" id="FungiDB:BTJ68_10513"/>
<dbReference type="Pfam" id="PF00248">
    <property type="entry name" value="Aldo_ket_red"/>
    <property type="match status" value="1"/>
</dbReference>
<keyword evidence="4" id="KW-0964">Secreted</keyword>
<dbReference type="GO" id="GO:0005576">
    <property type="term" value="C:extracellular region"/>
    <property type="evidence" value="ECO:0007669"/>
    <property type="project" value="TreeGrafter"/>
</dbReference>
<dbReference type="Proteomes" id="UP000281468">
    <property type="component" value="Unassembled WGS sequence"/>
</dbReference>
<dbReference type="SUPFAM" id="SSF51445">
    <property type="entry name" value="(Trans)glycosidases"/>
    <property type="match status" value="1"/>
</dbReference>
<name>A0A3M7DU90_HORWE</name>
<keyword evidence="5" id="KW-0732">Signal</keyword>
<dbReference type="GO" id="GO:0071555">
    <property type="term" value="P:cell wall organization"/>
    <property type="evidence" value="ECO:0007669"/>
    <property type="project" value="UniProtKB-KW"/>
</dbReference>
<evidence type="ECO:0000256" key="7">
    <source>
        <dbReference type="ARBA" id="ARBA00023002"/>
    </source>
</evidence>
<evidence type="ECO:0000256" key="10">
    <source>
        <dbReference type="ARBA" id="ARBA00023316"/>
    </source>
</evidence>
<dbReference type="FunFam" id="3.20.20.80:FF:000111">
    <property type="entry name" value="Soluble cell wall protein"/>
    <property type="match status" value="1"/>
</dbReference>
<evidence type="ECO:0000313" key="13">
    <source>
        <dbReference type="EMBL" id="RMY67929.1"/>
    </source>
</evidence>
<evidence type="ECO:0000313" key="14">
    <source>
        <dbReference type="Proteomes" id="UP000281468"/>
    </source>
</evidence>
<evidence type="ECO:0000256" key="4">
    <source>
        <dbReference type="ARBA" id="ARBA00022525"/>
    </source>
</evidence>
<dbReference type="GO" id="GO:0009277">
    <property type="term" value="C:fungal-type cell wall"/>
    <property type="evidence" value="ECO:0007669"/>
    <property type="project" value="UniProtKB-ARBA"/>
</dbReference>
<keyword evidence="3" id="KW-0134">Cell wall</keyword>
<evidence type="ECO:0000256" key="11">
    <source>
        <dbReference type="SAM" id="MobiDB-lite"/>
    </source>
</evidence>
<feature type="domain" description="NADP-dependent oxidoreductase" evidence="12">
    <location>
        <begin position="33"/>
        <end position="252"/>
    </location>
</feature>
<dbReference type="PANTHER" id="PTHR16631">
    <property type="entry name" value="GLUCAN 1,3-BETA-GLUCOSIDASE"/>
    <property type="match status" value="1"/>
</dbReference>
<evidence type="ECO:0000259" key="12">
    <source>
        <dbReference type="Pfam" id="PF00248"/>
    </source>
</evidence>
<gene>
    <name evidence="13" type="ORF">D0862_15033</name>
</gene>
<dbReference type="InterPro" id="IPR050732">
    <property type="entry name" value="Beta-glucan_modifiers"/>
</dbReference>
<evidence type="ECO:0000256" key="1">
    <source>
        <dbReference type="ARBA" id="ARBA00004191"/>
    </source>
</evidence>
<keyword evidence="7" id="KW-0560">Oxidoreductase</keyword>
<dbReference type="InterPro" id="IPR023210">
    <property type="entry name" value="NADP_OxRdtase_dom"/>
</dbReference>
<reference evidence="13 14" key="1">
    <citation type="journal article" date="2018" name="BMC Genomics">
        <title>Genomic evidence for intraspecific hybridization in a clonal and extremely halotolerant yeast.</title>
        <authorList>
            <person name="Gostincar C."/>
            <person name="Stajich J.E."/>
            <person name="Zupancic J."/>
            <person name="Zalar P."/>
            <person name="Gunde-Cimerman N."/>
        </authorList>
    </citation>
    <scope>NUCLEOTIDE SEQUENCE [LARGE SCALE GENOMIC DNA]</scope>
    <source>
        <strain evidence="13 14">EXF-171</strain>
    </source>
</reference>
<dbReference type="Gene3D" id="3.20.20.100">
    <property type="entry name" value="NADP-dependent oxidoreductase domain"/>
    <property type="match status" value="1"/>
</dbReference>
<feature type="compositionally biased region" description="Low complexity" evidence="11">
    <location>
        <begin position="253"/>
        <end position="290"/>
    </location>
</feature>
<dbReference type="GO" id="GO:0016491">
    <property type="term" value="F:oxidoreductase activity"/>
    <property type="evidence" value="ECO:0007669"/>
    <property type="project" value="UniProtKB-KW"/>
</dbReference>
<accession>A0A3M7DU90</accession>
<dbReference type="InterPro" id="IPR017853">
    <property type="entry name" value="GH"/>
</dbReference>
<dbReference type="InterPro" id="IPR036812">
    <property type="entry name" value="NAD(P)_OxRdtase_dom_sf"/>
</dbReference>
<evidence type="ECO:0000256" key="9">
    <source>
        <dbReference type="ARBA" id="ARBA00023295"/>
    </source>
</evidence>
<dbReference type="GO" id="GO:0042973">
    <property type="term" value="F:glucan endo-1,3-beta-D-glucosidase activity"/>
    <property type="evidence" value="ECO:0007669"/>
    <property type="project" value="TreeGrafter"/>
</dbReference>
<organism evidence="13 14">
    <name type="scientific">Hortaea werneckii</name>
    <name type="common">Black yeast</name>
    <name type="synonym">Cladosporium werneckii</name>
    <dbReference type="NCBI Taxonomy" id="91943"/>
    <lineage>
        <taxon>Eukaryota</taxon>
        <taxon>Fungi</taxon>
        <taxon>Dikarya</taxon>
        <taxon>Ascomycota</taxon>
        <taxon>Pezizomycotina</taxon>
        <taxon>Dothideomycetes</taxon>
        <taxon>Dothideomycetidae</taxon>
        <taxon>Mycosphaerellales</taxon>
        <taxon>Teratosphaeriaceae</taxon>
        <taxon>Hortaea</taxon>
    </lineage>
</organism>
<dbReference type="Gene3D" id="3.20.20.80">
    <property type="entry name" value="Glycosidases"/>
    <property type="match status" value="2"/>
</dbReference>
<evidence type="ECO:0000256" key="6">
    <source>
        <dbReference type="ARBA" id="ARBA00022801"/>
    </source>
</evidence>
<evidence type="ECO:0000256" key="8">
    <source>
        <dbReference type="ARBA" id="ARBA00023180"/>
    </source>
</evidence>
<evidence type="ECO:0000256" key="3">
    <source>
        <dbReference type="ARBA" id="ARBA00022512"/>
    </source>
</evidence>
<dbReference type="AlphaFoldDB" id="A0A3M7DU90"/>
<comment type="subcellular location">
    <subcellularLocation>
        <location evidence="1">Secreted</location>
        <location evidence="1">Cell wall</location>
    </subcellularLocation>
</comment>
<feature type="region of interest" description="Disordered" evidence="11">
    <location>
        <begin position="227"/>
        <end position="290"/>
    </location>
</feature>
<keyword evidence="9" id="KW-0326">Glycosidase</keyword>
<dbReference type="SUPFAM" id="SSF51430">
    <property type="entry name" value="NAD(P)-linked oxidoreductase"/>
    <property type="match status" value="1"/>
</dbReference>
<protein>
    <recommendedName>
        <fullName evidence="12">NADP-dependent oxidoreductase domain-containing protein</fullName>
    </recommendedName>
</protein>
<keyword evidence="6" id="KW-0378">Hydrolase</keyword>
<keyword evidence="8" id="KW-0325">Glycoprotein</keyword>
<keyword evidence="10" id="KW-0961">Cell wall biogenesis/degradation</keyword>
<dbReference type="GO" id="GO:0009986">
    <property type="term" value="C:cell surface"/>
    <property type="evidence" value="ECO:0007669"/>
    <property type="project" value="TreeGrafter"/>
</dbReference>
<sequence length="552" mass="59037">MLIAMAPTYPQRKIGDDLVSATGLGCMGMSFAYTSFGGYDDKASADVLTRAADLGINFWDTSDIYGPHTNEQLIGKWFKDHAGRRKEIFLASKFGNLRDAEGKPTVRGDREYVKEACNASLQRLGVEQIDLYYQHRVDPKVPIEETVKAMVELKNEGKIRYLGLSECSAKTLRRACKVHPIAAAQMEYSPFALEIESSQTDFLKTARELGVKIVAYSPLGRGFLTNSIKSQPYSAPEEEEEKTTSSPAPQPTPETTEAPAPSYAEPTTSAAPAPTSTSSGSDSSEGSDSSIDASGYSIVYSPYNADGTCKDQSQVDMDFEQISGYSMVRTYGTDCNQTATVLTAARAHNMKLFAGIFDISNIDGEVSNIIDATNGDFSNIHTISVGNELVNNGQYSASDVVSAMNNARGQLSGAGYNGNIVTVDTFVAMIANPELCEASDYAAANCHAFFDGGVSAEGAGDFVLSQAQQVSKACGGKNTWITESGWPTQGESNGAAVPGTANQRAAIDSLKAAFSGNLILFTAYNDLWKSNNAGTYGAEQFWGMYGNAPSSQ</sequence>
<proteinExistence type="inferred from homology"/>